<evidence type="ECO:0000313" key="3">
    <source>
        <dbReference type="EMBL" id="KAK3875830.1"/>
    </source>
</evidence>
<feature type="transmembrane region" description="Helical" evidence="2">
    <location>
        <begin position="35"/>
        <end position="55"/>
    </location>
</feature>
<proteinExistence type="predicted"/>
<reference evidence="3" key="1">
    <citation type="submission" date="2023-10" db="EMBL/GenBank/DDBJ databases">
        <title>Genome assemblies of two species of porcelain crab, Petrolisthes cinctipes and Petrolisthes manimaculis (Anomura: Porcellanidae).</title>
        <authorList>
            <person name="Angst P."/>
        </authorList>
    </citation>
    <scope>NUCLEOTIDE SEQUENCE</scope>
    <source>
        <strain evidence="3">PB745_01</strain>
        <tissue evidence="3">Gill</tissue>
    </source>
</reference>
<dbReference type="AlphaFoldDB" id="A0AAE1KMU6"/>
<keyword evidence="4" id="KW-1185">Reference proteome</keyword>
<feature type="region of interest" description="Disordered" evidence="1">
    <location>
        <begin position="82"/>
        <end position="102"/>
    </location>
</feature>
<evidence type="ECO:0000256" key="1">
    <source>
        <dbReference type="SAM" id="MobiDB-lite"/>
    </source>
</evidence>
<keyword evidence="2" id="KW-1133">Transmembrane helix</keyword>
<comment type="caution">
    <text evidence="3">The sequence shown here is derived from an EMBL/GenBank/DDBJ whole genome shotgun (WGS) entry which is preliminary data.</text>
</comment>
<name>A0AAE1KMU6_PETCI</name>
<evidence type="ECO:0000313" key="4">
    <source>
        <dbReference type="Proteomes" id="UP001286313"/>
    </source>
</evidence>
<keyword evidence="2" id="KW-0812">Transmembrane</keyword>
<organism evidence="3 4">
    <name type="scientific">Petrolisthes cinctipes</name>
    <name type="common">Flat porcelain crab</name>
    <dbReference type="NCBI Taxonomy" id="88211"/>
    <lineage>
        <taxon>Eukaryota</taxon>
        <taxon>Metazoa</taxon>
        <taxon>Ecdysozoa</taxon>
        <taxon>Arthropoda</taxon>
        <taxon>Crustacea</taxon>
        <taxon>Multicrustacea</taxon>
        <taxon>Malacostraca</taxon>
        <taxon>Eumalacostraca</taxon>
        <taxon>Eucarida</taxon>
        <taxon>Decapoda</taxon>
        <taxon>Pleocyemata</taxon>
        <taxon>Anomura</taxon>
        <taxon>Galatheoidea</taxon>
        <taxon>Porcellanidae</taxon>
        <taxon>Petrolisthes</taxon>
    </lineage>
</organism>
<accession>A0AAE1KMU6</accession>
<gene>
    <name evidence="3" type="ORF">Pcinc_019315</name>
</gene>
<dbReference type="EMBL" id="JAWQEG010001911">
    <property type="protein sequence ID" value="KAK3875830.1"/>
    <property type="molecule type" value="Genomic_DNA"/>
</dbReference>
<dbReference type="Proteomes" id="UP001286313">
    <property type="component" value="Unassembled WGS sequence"/>
</dbReference>
<evidence type="ECO:0000256" key="2">
    <source>
        <dbReference type="SAM" id="Phobius"/>
    </source>
</evidence>
<sequence length="144" mass="16380">MRLFLPYKIINQTVPVEKRWRGDMWGSCDCLSFKILLGVVCLLVGVLLVTSSLAFKYHNRWKDCRECLLLLRELDKELTERDHRSLRPPSTLAAPPPLPDPSSFKKLCYSSSKAPTSTIITNTASVGRKCSRRTETLLVRGLRC</sequence>
<protein>
    <submittedName>
        <fullName evidence="3">Uncharacterized protein</fullName>
    </submittedName>
</protein>
<keyword evidence="2" id="KW-0472">Membrane</keyword>